<keyword evidence="4" id="KW-1003">Cell membrane</keyword>
<feature type="transmembrane region" description="Helical" evidence="8">
    <location>
        <begin position="274"/>
        <end position="302"/>
    </location>
</feature>
<reference evidence="10" key="1">
    <citation type="journal article" date="2019" name="Int. J. Syst. Evol. Microbiol.">
        <title>The Global Catalogue of Microorganisms (GCM) 10K type strain sequencing project: providing services to taxonomists for standard genome sequencing and annotation.</title>
        <authorList>
            <consortium name="The Broad Institute Genomics Platform"/>
            <consortium name="The Broad Institute Genome Sequencing Center for Infectious Disease"/>
            <person name="Wu L."/>
            <person name="Ma J."/>
        </authorList>
    </citation>
    <scope>NUCLEOTIDE SEQUENCE [LARGE SCALE GENOMIC DNA]</scope>
    <source>
        <strain evidence="10">CCM 7043</strain>
    </source>
</reference>
<evidence type="ECO:0000256" key="3">
    <source>
        <dbReference type="ARBA" id="ARBA00022448"/>
    </source>
</evidence>
<evidence type="ECO:0000256" key="5">
    <source>
        <dbReference type="ARBA" id="ARBA00022692"/>
    </source>
</evidence>
<evidence type="ECO:0000256" key="7">
    <source>
        <dbReference type="ARBA" id="ARBA00023136"/>
    </source>
</evidence>
<dbReference type="EMBL" id="JBHUCO010000016">
    <property type="protein sequence ID" value="MFD1519290.1"/>
    <property type="molecule type" value="Genomic_DNA"/>
</dbReference>
<feature type="transmembrane region" description="Helical" evidence="8">
    <location>
        <begin position="336"/>
        <end position="356"/>
    </location>
</feature>
<keyword evidence="6 8" id="KW-1133">Transmembrane helix</keyword>
<proteinExistence type="inferred from homology"/>
<organism evidence="9 10">
    <name type="scientific">Pseudonocardia yunnanensis</name>
    <dbReference type="NCBI Taxonomy" id="58107"/>
    <lineage>
        <taxon>Bacteria</taxon>
        <taxon>Bacillati</taxon>
        <taxon>Actinomycetota</taxon>
        <taxon>Actinomycetes</taxon>
        <taxon>Pseudonocardiales</taxon>
        <taxon>Pseudonocardiaceae</taxon>
        <taxon>Pseudonocardia</taxon>
    </lineage>
</organism>
<feature type="transmembrane region" description="Helical" evidence="8">
    <location>
        <begin position="308"/>
        <end position="329"/>
    </location>
</feature>
<evidence type="ECO:0000256" key="6">
    <source>
        <dbReference type="ARBA" id="ARBA00022989"/>
    </source>
</evidence>
<dbReference type="Pfam" id="PF01594">
    <property type="entry name" value="AI-2E_transport"/>
    <property type="match status" value="1"/>
</dbReference>
<evidence type="ECO:0000256" key="2">
    <source>
        <dbReference type="ARBA" id="ARBA00009773"/>
    </source>
</evidence>
<evidence type="ECO:0000313" key="9">
    <source>
        <dbReference type="EMBL" id="MFD1519290.1"/>
    </source>
</evidence>
<protein>
    <submittedName>
        <fullName evidence="9">AI-2E family transporter</fullName>
    </submittedName>
</protein>
<feature type="transmembrane region" description="Helical" evidence="8">
    <location>
        <begin position="111"/>
        <end position="131"/>
    </location>
</feature>
<dbReference type="InterPro" id="IPR002549">
    <property type="entry name" value="AI-2E-like"/>
</dbReference>
<feature type="transmembrane region" description="Helical" evidence="8">
    <location>
        <begin position="376"/>
        <end position="407"/>
    </location>
</feature>
<evidence type="ECO:0000313" key="10">
    <source>
        <dbReference type="Proteomes" id="UP001597114"/>
    </source>
</evidence>
<dbReference type="RefSeq" id="WP_344719390.1">
    <property type="nucleotide sequence ID" value="NZ_BAAAUS010000004.1"/>
</dbReference>
<feature type="transmembrane region" description="Helical" evidence="8">
    <location>
        <begin position="227"/>
        <end position="247"/>
    </location>
</feature>
<comment type="caution">
    <text evidence="9">The sequence shown here is derived from an EMBL/GenBank/DDBJ whole genome shotgun (WGS) entry which is preliminary data.</text>
</comment>
<feature type="transmembrane region" description="Helical" evidence="8">
    <location>
        <begin position="143"/>
        <end position="163"/>
    </location>
</feature>
<name>A0ABW4EZ58_9PSEU</name>
<comment type="similarity">
    <text evidence="2">Belongs to the autoinducer-2 exporter (AI-2E) (TC 2.A.86) family.</text>
</comment>
<evidence type="ECO:0000256" key="4">
    <source>
        <dbReference type="ARBA" id="ARBA00022475"/>
    </source>
</evidence>
<dbReference type="PANTHER" id="PTHR21716:SF53">
    <property type="entry name" value="PERMEASE PERM-RELATED"/>
    <property type="match status" value="1"/>
</dbReference>
<keyword evidence="5 8" id="KW-0812">Transmembrane</keyword>
<accession>A0ABW4EZ58</accession>
<evidence type="ECO:0000256" key="1">
    <source>
        <dbReference type="ARBA" id="ARBA00004651"/>
    </source>
</evidence>
<sequence length="443" mass="47252">MTARPTSPDLGNRSSLAAQDLRRLHPVVADRRRLATTATRRRLTTTAARRRRATTVAGAAAPLGVTRGPATSRPASGRGVPRSLVLAAGWSWRLLVLGVVAYLAIRVLALLWLVLVPIVVALLVTALVRPLAVLLRRRLPGPLSALLTLLVALAVLAGLGWVIDLRFTQELPSLIEEVVRTVRELGATLARLGLGEEQLAELQANLIRWLQDNRSELITYLTTGTGFAVEIATAIVLTFFITFFLLYDGERVWRWLLMPLRPPMSARADRAGRIAWSTLTGYVHGTAIIATIHGIVIGLVVSLLHVPLAIPLAVLVFIGSFIPIVGALVSGAVAVVVTLGTHGLLAGLIVLGVLVVEDQLEAHLLQPLIVGRYVRLHPLAIGLVLATGTILGGLVGAIVAVPVAAIVHRTWPALLGHDEQPAAPPAPGRRALLRANRSAAQEE</sequence>
<dbReference type="PANTHER" id="PTHR21716">
    <property type="entry name" value="TRANSMEMBRANE PROTEIN"/>
    <property type="match status" value="1"/>
</dbReference>
<dbReference type="Proteomes" id="UP001597114">
    <property type="component" value="Unassembled WGS sequence"/>
</dbReference>
<feature type="transmembrane region" description="Helical" evidence="8">
    <location>
        <begin position="83"/>
        <end position="105"/>
    </location>
</feature>
<gene>
    <name evidence="9" type="ORF">ACFSJD_17495</name>
</gene>
<comment type="subcellular location">
    <subcellularLocation>
        <location evidence="1">Cell membrane</location>
        <topology evidence="1">Multi-pass membrane protein</topology>
    </subcellularLocation>
</comment>
<evidence type="ECO:0000256" key="8">
    <source>
        <dbReference type="SAM" id="Phobius"/>
    </source>
</evidence>
<keyword evidence="7 8" id="KW-0472">Membrane</keyword>
<keyword evidence="10" id="KW-1185">Reference proteome</keyword>
<keyword evidence="3" id="KW-0813">Transport</keyword>